<evidence type="ECO:0000256" key="9">
    <source>
        <dbReference type="ARBA" id="ARBA00023235"/>
    </source>
</evidence>
<comment type="domain">
    <text evidence="12">Consists of 3 domains; the N-terminus binds the ribosome, the middle domain has PPIase activity, while the C-terminus has intrinsic chaperone activity on its own.</text>
</comment>
<dbReference type="InterPro" id="IPR005215">
    <property type="entry name" value="Trig_fac"/>
</dbReference>
<dbReference type="NCBIfam" id="TIGR00115">
    <property type="entry name" value="tig"/>
    <property type="match status" value="1"/>
</dbReference>
<dbReference type="Pfam" id="PF00254">
    <property type="entry name" value="FKBP_C"/>
    <property type="match status" value="1"/>
</dbReference>
<evidence type="ECO:0000256" key="11">
    <source>
        <dbReference type="ARBA" id="ARBA00029986"/>
    </source>
</evidence>
<name>A0A6G9I9W9_9GAMM</name>
<comment type="function">
    <text evidence="12">Involved in protein export. Acts as a chaperone by maintaining the newly synthesized protein in an open conformation. Functions as a peptidyl-prolyl cis-trans isomerase.</text>
</comment>
<evidence type="ECO:0000256" key="8">
    <source>
        <dbReference type="ARBA" id="ARBA00023186"/>
    </source>
</evidence>
<organism evidence="16 17">
    <name type="scientific">Zophobihabitans entericus</name>
    <dbReference type="NCBI Taxonomy" id="1635327"/>
    <lineage>
        <taxon>Bacteria</taxon>
        <taxon>Pseudomonadati</taxon>
        <taxon>Pseudomonadota</taxon>
        <taxon>Gammaproteobacteria</taxon>
        <taxon>Orbales</taxon>
        <taxon>Orbaceae</taxon>
        <taxon>Zophobihabitans</taxon>
    </lineage>
</organism>
<accession>A0A6G9I9W9</accession>
<keyword evidence="17" id="KW-1185">Reference proteome</keyword>
<dbReference type="InterPro" id="IPR046357">
    <property type="entry name" value="PPIase_dom_sf"/>
</dbReference>
<dbReference type="GO" id="GO:0051301">
    <property type="term" value="P:cell division"/>
    <property type="evidence" value="ECO:0007669"/>
    <property type="project" value="UniProtKB-KW"/>
</dbReference>
<keyword evidence="10 12" id="KW-0131">Cell cycle</keyword>
<sequence length="434" mass="48545">MQVSVETTQGLGRRLTITIPAADISKAVDAELVKTAKKVRIDGFRKGKVPLKVVQQRYGASVLQDALSDLMTRNFIESIIQEKLNPAGSPTYQPTEYKDGQDYTYHVEFEIYPEVEVKDIEKIEVERPVAEVQEADIDAMIDTLRKQQGVWKEAAREAKDQDRVVFDFNGTVDGVEFDGGKASDFALVLGQGRMIPGFEEAILGHKAGDEFDIDVTFPEDYHVDNLKGKAAKFASKLKKVEELELPELTKEVVKRFGIADGSVEKLREEVSRNMQRELKAALRNRVKAQVIDGLVKHNEVDVPVALVDREIDVLRQQAVTRFGGNNKQAIELPKEIFEAEAKKRVTIGLLFSDIIEKNSIKAEESRVKALIDEIATAYEDPKDVVAYYSKDKKALENLRAVAVEDQVIDLLLEKAKVTDKPASFSEIMNQAPAV</sequence>
<evidence type="ECO:0000256" key="7">
    <source>
        <dbReference type="ARBA" id="ARBA00023110"/>
    </source>
</evidence>
<dbReference type="Pfam" id="PF05697">
    <property type="entry name" value="Trigger_N"/>
    <property type="match status" value="1"/>
</dbReference>
<comment type="catalytic activity">
    <reaction evidence="1 12 13">
        <text>[protein]-peptidylproline (omega=180) = [protein]-peptidylproline (omega=0)</text>
        <dbReference type="Rhea" id="RHEA:16237"/>
        <dbReference type="Rhea" id="RHEA-COMP:10747"/>
        <dbReference type="Rhea" id="RHEA-COMP:10748"/>
        <dbReference type="ChEBI" id="CHEBI:83833"/>
        <dbReference type="ChEBI" id="CHEBI:83834"/>
        <dbReference type="EC" id="5.2.1.8"/>
    </reaction>
</comment>
<dbReference type="HAMAP" id="MF_00303">
    <property type="entry name" value="Trigger_factor_Tig"/>
    <property type="match status" value="1"/>
</dbReference>
<evidence type="ECO:0000256" key="2">
    <source>
        <dbReference type="ARBA" id="ARBA00005464"/>
    </source>
</evidence>
<dbReference type="GO" id="GO:0044183">
    <property type="term" value="F:protein folding chaperone"/>
    <property type="evidence" value="ECO:0007669"/>
    <property type="project" value="TreeGrafter"/>
</dbReference>
<dbReference type="FunFam" id="3.30.70.1050:FF:000001">
    <property type="entry name" value="Trigger factor"/>
    <property type="match status" value="1"/>
</dbReference>
<dbReference type="Pfam" id="PF05698">
    <property type="entry name" value="Trigger_C"/>
    <property type="match status" value="1"/>
</dbReference>
<comment type="subcellular location">
    <subcellularLocation>
        <location evidence="12">Cytoplasm</location>
    </subcellularLocation>
    <text evidence="12">About half TF is bound to the ribosome near the polypeptide exit tunnel while the other half is free in the cytoplasm.</text>
</comment>
<dbReference type="SUPFAM" id="SSF102735">
    <property type="entry name" value="Trigger factor ribosome-binding domain"/>
    <property type="match status" value="1"/>
</dbReference>
<dbReference type="PANTHER" id="PTHR30560">
    <property type="entry name" value="TRIGGER FACTOR CHAPERONE AND PEPTIDYL-PROLYL CIS/TRANS ISOMERASE"/>
    <property type="match status" value="1"/>
</dbReference>
<dbReference type="GO" id="GO:0043022">
    <property type="term" value="F:ribosome binding"/>
    <property type="evidence" value="ECO:0007669"/>
    <property type="project" value="TreeGrafter"/>
</dbReference>
<dbReference type="InterPro" id="IPR008881">
    <property type="entry name" value="Trigger_fac_ribosome-bd_bac"/>
</dbReference>
<keyword evidence="8 12" id="KW-0143">Chaperone</keyword>
<dbReference type="Proteomes" id="UP000501168">
    <property type="component" value="Chromosome"/>
</dbReference>
<dbReference type="InterPro" id="IPR001179">
    <property type="entry name" value="PPIase_FKBP_dom"/>
</dbReference>
<comment type="similarity">
    <text evidence="2 12 14">Belongs to the FKBP-type PPIase family. Tig subfamily.</text>
</comment>
<dbReference type="RefSeq" id="WP_166914585.1">
    <property type="nucleotide sequence ID" value="NZ_CP050253.1"/>
</dbReference>
<feature type="domain" description="PPIase FKBP-type" evidence="15">
    <location>
        <begin position="161"/>
        <end position="246"/>
    </location>
</feature>
<dbReference type="GO" id="GO:0043335">
    <property type="term" value="P:protein unfolding"/>
    <property type="evidence" value="ECO:0007669"/>
    <property type="project" value="TreeGrafter"/>
</dbReference>
<dbReference type="PIRSF" id="PIRSF003095">
    <property type="entry name" value="Trigger_factor"/>
    <property type="match status" value="1"/>
</dbReference>
<evidence type="ECO:0000256" key="4">
    <source>
        <dbReference type="ARBA" id="ARBA00016902"/>
    </source>
</evidence>
<dbReference type="EMBL" id="CP050253">
    <property type="protein sequence ID" value="QIQ20629.1"/>
    <property type="molecule type" value="Genomic_DNA"/>
</dbReference>
<dbReference type="FunCoup" id="A0A6G9I9W9">
    <property type="interactions" value="659"/>
</dbReference>
<dbReference type="InterPro" id="IPR036611">
    <property type="entry name" value="Trigger_fac_ribosome-bd_sf"/>
</dbReference>
<dbReference type="Gene3D" id="1.10.3120.10">
    <property type="entry name" value="Trigger factor, C-terminal domain"/>
    <property type="match status" value="1"/>
</dbReference>
<dbReference type="GO" id="GO:0005737">
    <property type="term" value="C:cytoplasm"/>
    <property type="evidence" value="ECO:0007669"/>
    <property type="project" value="UniProtKB-SubCell"/>
</dbReference>
<keyword evidence="5 12" id="KW-0963">Cytoplasm</keyword>
<dbReference type="SUPFAM" id="SSF109998">
    <property type="entry name" value="Triger factor/SurA peptide-binding domain-like"/>
    <property type="match status" value="1"/>
</dbReference>
<reference evidence="16 17" key="1">
    <citation type="submission" date="2020-03" db="EMBL/GenBank/DDBJ databases">
        <title>Complete genome sequence of Orbus sp. IPMB12 (BCRC 80908).</title>
        <authorList>
            <person name="Lo W.-S."/>
            <person name="Chang T.-H."/>
            <person name="Kuo C.-H."/>
        </authorList>
    </citation>
    <scope>NUCLEOTIDE SEQUENCE [LARGE SCALE GENOMIC DNA]</scope>
    <source>
        <strain evidence="16 17">IPMB12</strain>
    </source>
</reference>
<dbReference type="GO" id="GO:0051083">
    <property type="term" value="P:'de novo' cotranslational protein folding"/>
    <property type="evidence" value="ECO:0007669"/>
    <property type="project" value="TreeGrafter"/>
</dbReference>
<evidence type="ECO:0000256" key="12">
    <source>
        <dbReference type="HAMAP-Rule" id="MF_00303"/>
    </source>
</evidence>
<dbReference type="InterPro" id="IPR027304">
    <property type="entry name" value="Trigger_fact/SurA_dom_sf"/>
</dbReference>
<evidence type="ECO:0000256" key="10">
    <source>
        <dbReference type="ARBA" id="ARBA00023306"/>
    </source>
</evidence>
<dbReference type="InParanoid" id="A0A6G9I9W9"/>
<dbReference type="InterPro" id="IPR008880">
    <property type="entry name" value="Trigger_fac_C"/>
</dbReference>
<dbReference type="AlphaFoldDB" id="A0A6G9I9W9"/>
<evidence type="ECO:0000256" key="1">
    <source>
        <dbReference type="ARBA" id="ARBA00000971"/>
    </source>
</evidence>
<evidence type="ECO:0000313" key="17">
    <source>
        <dbReference type="Proteomes" id="UP000501168"/>
    </source>
</evidence>
<protein>
    <recommendedName>
        <fullName evidence="4 12">Trigger factor</fullName>
        <shortName evidence="12">TF</shortName>
        <ecNumber evidence="3 12">5.2.1.8</ecNumber>
    </recommendedName>
    <alternativeName>
        <fullName evidence="11 12">PPIase</fullName>
    </alternativeName>
</protein>
<keyword evidence="7 12" id="KW-0697">Rotamase</keyword>
<evidence type="ECO:0000256" key="3">
    <source>
        <dbReference type="ARBA" id="ARBA00013194"/>
    </source>
</evidence>
<dbReference type="FunFam" id="3.10.50.40:FF:000001">
    <property type="entry name" value="Trigger factor"/>
    <property type="match status" value="1"/>
</dbReference>
<dbReference type="InterPro" id="IPR037041">
    <property type="entry name" value="Trigger_fac_C_sf"/>
</dbReference>
<dbReference type="PROSITE" id="PS50059">
    <property type="entry name" value="FKBP_PPIASE"/>
    <property type="match status" value="1"/>
</dbReference>
<dbReference type="SUPFAM" id="SSF54534">
    <property type="entry name" value="FKBP-like"/>
    <property type="match status" value="1"/>
</dbReference>
<keyword evidence="9 12" id="KW-0413">Isomerase</keyword>
<dbReference type="Gene3D" id="3.30.70.1050">
    <property type="entry name" value="Trigger factor ribosome-binding domain"/>
    <property type="match status" value="1"/>
</dbReference>
<evidence type="ECO:0000313" key="16">
    <source>
        <dbReference type="EMBL" id="QIQ20629.1"/>
    </source>
</evidence>
<gene>
    <name evidence="12 16" type="primary">tig</name>
    <name evidence="16" type="ORF">IPMB12_02365</name>
</gene>
<evidence type="ECO:0000256" key="6">
    <source>
        <dbReference type="ARBA" id="ARBA00022618"/>
    </source>
</evidence>
<dbReference type="KEGG" id="orb:IPMB12_02365"/>
<evidence type="ECO:0000259" key="15">
    <source>
        <dbReference type="PROSITE" id="PS50059"/>
    </source>
</evidence>
<evidence type="ECO:0000256" key="5">
    <source>
        <dbReference type="ARBA" id="ARBA00022490"/>
    </source>
</evidence>
<keyword evidence="6 12" id="KW-0132">Cell division</keyword>
<dbReference type="GO" id="GO:0015031">
    <property type="term" value="P:protein transport"/>
    <property type="evidence" value="ECO:0007669"/>
    <property type="project" value="UniProtKB-UniRule"/>
</dbReference>
<dbReference type="EC" id="5.2.1.8" evidence="3 12"/>
<evidence type="ECO:0000256" key="14">
    <source>
        <dbReference type="RuleBase" id="RU003914"/>
    </source>
</evidence>
<proteinExistence type="inferred from homology"/>
<dbReference type="PANTHER" id="PTHR30560:SF3">
    <property type="entry name" value="TRIGGER FACTOR-LIKE PROTEIN TIG, CHLOROPLASTIC"/>
    <property type="match status" value="1"/>
</dbReference>
<dbReference type="GO" id="GO:0003755">
    <property type="term" value="F:peptidyl-prolyl cis-trans isomerase activity"/>
    <property type="evidence" value="ECO:0007669"/>
    <property type="project" value="UniProtKB-UniRule"/>
</dbReference>
<dbReference type="Gene3D" id="3.10.50.40">
    <property type="match status" value="1"/>
</dbReference>
<evidence type="ECO:0000256" key="13">
    <source>
        <dbReference type="PROSITE-ProRule" id="PRU00277"/>
    </source>
</evidence>